<dbReference type="GO" id="GO:0016887">
    <property type="term" value="F:ATP hydrolysis activity"/>
    <property type="evidence" value="ECO:0007669"/>
    <property type="project" value="InterPro"/>
</dbReference>
<evidence type="ECO:0000256" key="1">
    <source>
        <dbReference type="ARBA" id="ARBA00004651"/>
    </source>
</evidence>
<dbReference type="InterPro" id="IPR017871">
    <property type="entry name" value="ABC_transporter-like_CS"/>
</dbReference>
<dbReference type="AlphaFoldDB" id="U6SIC8"/>
<evidence type="ECO:0000256" key="4">
    <source>
        <dbReference type="ARBA" id="ARBA00022692"/>
    </source>
</evidence>
<dbReference type="SMART" id="SM00382">
    <property type="entry name" value="AAA"/>
    <property type="match status" value="1"/>
</dbReference>
<feature type="transmembrane region" description="Helical" evidence="9">
    <location>
        <begin position="288"/>
        <end position="313"/>
    </location>
</feature>
<dbReference type="Pfam" id="PF00664">
    <property type="entry name" value="ABC_membrane"/>
    <property type="match status" value="1"/>
</dbReference>
<dbReference type="FunFam" id="1.20.1560.10:FF:000011">
    <property type="entry name" value="Multidrug ABC transporter ATP-binding protein"/>
    <property type="match status" value="1"/>
</dbReference>
<evidence type="ECO:0000256" key="6">
    <source>
        <dbReference type="ARBA" id="ARBA00022840"/>
    </source>
</evidence>
<dbReference type="EMBL" id="ATAE01000056">
    <property type="protein sequence ID" value="ERN51469.1"/>
    <property type="molecule type" value="Genomic_DNA"/>
</dbReference>
<feature type="transmembrane region" description="Helical" evidence="9">
    <location>
        <begin position="52"/>
        <end position="77"/>
    </location>
</feature>
<organism evidence="12 13">
    <name type="scientific">Alkalihalophilus marmarensis DSM 21297</name>
    <dbReference type="NCBI Taxonomy" id="1188261"/>
    <lineage>
        <taxon>Bacteria</taxon>
        <taxon>Bacillati</taxon>
        <taxon>Bacillota</taxon>
        <taxon>Bacilli</taxon>
        <taxon>Bacillales</taxon>
        <taxon>Bacillaceae</taxon>
        <taxon>Alkalihalophilus</taxon>
    </lineage>
</organism>
<dbReference type="CDD" id="cd18547">
    <property type="entry name" value="ABC_6TM_Tm288_like"/>
    <property type="match status" value="1"/>
</dbReference>
<keyword evidence="4 9" id="KW-0812">Transmembrane</keyword>
<dbReference type="InterPro" id="IPR003593">
    <property type="entry name" value="AAA+_ATPase"/>
</dbReference>
<evidence type="ECO:0000256" key="8">
    <source>
        <dbReference type="ARBA" id="ARBA00023136"/>
    </source>
</evidence>
<evidence type="ECO:0000256" key="3">
    <source>
        <dbReference type="ARBA" id="ARBA00022475"/>
    </source>
</evidence>
<gene>
    <name evidence="12" type="ORF">A33I_01980</name>
</gene>
<dbReference type="InterPro" id="IPR039421">
    <property type="entry name" value="Type_1_exporter"/>
</dbReference>
<comment type="subcellular location">
    <subcellularLocation>
        <location evidence="1">Cell membrane</location>
        <topology evidence="1">Multi-pass membrane protein</topology>
    </subcellularLocation>
</comment>
<dbReference type="PROSITE" id="PS50893">
    <property type="entry name" value="ABC_TRANSPORTER_2"/>
    <property type="match status" value="1"/>
</dbReference>
<dbReference type="Proteomes" id="UP000017170">
    <property type="component" value="Unassembled WGS sequence"/>
</dbReference>
<evidence type="ECO:0000256" key="9">
    <source>
        <dbReference type="SAM" id="Phobius"/>
    </source>
</evidence>
<proteinExistence type="predicted"/>
<comment type="caution">
    <text evidence="12">The sequence shown here is derived from an EMBL/GenBank/DDBJ whole genome shotgun (WGS) entry which is preliminary data.</text>
</comment>
<evidence type="ECO:0000256" key="7">
    <source>
        <dbReference type="ARBA" id="ARBA00022989"/>
    </source>
</evidence>
<name>U6SIC8_9BACI</name>
<dbReference type="GO" id="GO:0005524">
    <property type="term" value="F:ATP binding"/>
    <property type="evidence" value="ECO:0007669"/>
    <property type="project" value="UniProtKB-KW"/>
</dbReference>
<reference evidence="12 13" key="1">
    <citation type="journal article" date="2013" name="Genome Announc.">
        <title>Genome Sequence of the Extreme Obligate Alkaliphile Bacillus marmarensis Strain DSM 21297.</title>
        <authorList>
            <person name="Wernick D.G."/>
            <person name="Choi K.Y."/>
            <person name="Tat C.A."/>
            <person name="Lafontaine Rivera J.G."/>
            <person name="Liao J.C."/>
        </authorList>
    </citation>
    <scope>NUCLEOTIDE SEQUENCE [LARGE SCALE GENOMIC DNA]</scope>
    <source>
        <strain evidence="12 13">DSM 21297</strain>
    </source>
</reference>
<dbReference type="FunFam" id="3.40.50.300:FF:000287">
    <property type="entry name" value="Multidrug ABC transporter ATP-binding protein"/>
    <property type="match status" value="1"/>
</dbReference>
<sequence length="603" mass="68181">MFDPLTRPFKYQPIDWRASEPATKGKKKERAKDWSGTLSRLWSYLAVYKGKLFLVVLMVVASSVLSLLGPFLVGVSIDRFIVTNELNGLTTLLVFLFLIYIGHSVSIWLQNYWMVEVAQKSVYEIRMHLFTHLQKLPIPFFDKRQHGELMSRVTNDMENVSSTLNSSVIQILSSVLTFIGILGVMIYLSPLMTVLTLLIIPIMVLGLKWITRRTSVFFKEQQRNIGDVNGFIEETVSGQSMVKVFSQEERVISEFEEKNQKLKQSGFWAQTYSGFIPKVMNVLNNLSFAVIAGVGGVLVLQDAITIGVIVIFAEYARQFTRPLNDLANQFNTLLSAVAGAERVFQIIDEPVEKDQKDSLPVPRFKGNVDFRDVSFSYEKGERIIDHISFTVKSGETAAFVGPTGAGKTTIINMISRFYDPDSGEILFDGEQVNKYDREEVRRQLGYVLQDPFLFEGTIRENIRYGRLSATDDEVEQAAKEANAHSFISHLEEQYDTILSQDGGGISQGQKQLISIARALLADPSILILDEATSSIDTVTELKIQEALFRLMRGRTSFVIAHRLNTIEKADKIFVLVEGKIIEQGTHEELSHQRGYYQKLYEGD</sequence>
<dbReference type="PANTHER" id="PTHR43394">
    <property type="entry name" value="ATP-DEPENDENT PERMEASE MDL1, MITOCHONDRIAL"/>
    <property type="match status" value="1"/>
</dbReference>
<dbReference type="Gene3D" id="3.40.50.300">
    <property type="entry name" value="P-loop containing nucleotide triphosphate hydrolases"/>
    <property type="match status" value="1"/>
</dbReference>
<feature type="domain" description="ABC transporter" evidence="10">
    <location>
        <begin position="368"/>
        <end position="602"/>
    </location>
</feature>
<protein>
    <submittedName>
        <fullName evidence="12">Multidrug ABC transporter ATP-binding protein</fullName>
    </submittedName>
</protein>
<dbReference type="Pfam" id="PF00005">
    <property type="entry name" value="ABC_tran"/>
    <property type="match status" value="1"/>
</dbReference>
<evidence type="ECO:0000256" key="2">
    <source>
        <dbReference type="ARBA" id="ARBA00022448"/>
    </source>
</evidence>
<keyword evidence="2" id="KW-0813">Transport</keyword>
<dbReference type="Gene3D" id="1.20.1560.10">
    <property type="entry name" value="ABC transporter type 1, transmembrane domain"/>
    <property type="match status" value="1"/>
</dbReference>
<dbReference type="RefSeq" id="WP_022629782.1">
    <property type="nucleotide sequence ID" value="NZ_ATAE01000056.1"/>
</dbReference>
<dbReference type="CDD" id="cd03254">
    <property type="entry name" value="ABCC_Glucan_exporter_like"/>
    <property type="match status" value="1"/>
</dbReference>
<keyword evidence="3" id="KW-1003">Cell membrane</keyword>
<evidence type="ECO:0000259" key="10">
    <source>
        <dbReference type="PROSITE" id="PS50893"/>
    </source>
</evidence>
<dbReference type="GO" id="GO:0005886">
    <property type="term" value="C:plasma membrane"/>
    <property type="evidence" value="ECO:0007669"/>
    <property type="project" value="UniProtKB-SubCell"/>
</dbReference>
<feature type="transmembrane region" description="Helical" evidence="9">
    <location>
        <begin position="167"/>
        <end position="188"/>
    </location>
</feature>
<feature type="transmembrane region" description="Helical" evidence="9">
    <location>
        <begin position="194"/>
        <end position="211"/>
    </location>
</feature>
<evidence type="ECO:0000259" key="11">
    <source>
        <dbReference type="PROSITE" id="PS50929"/>
    </source>
</evidence>
<dbReference type="InterPro" id="IPR003439">
    <property type="entry name" value="ABC_transporter-like_ATP-bd"/>
</dbReference>
<dbReference type="PROSITE" id="PS50929">
    <property type="entry name" value="ABC_TM1F"/>
    <property type="match status" value="1"/>
</dbReference>
<dbReference type="PANTHER" id="PTHR43394:SF1">
    <property type="entry name" value="ATP-BINDING CASSETTE SUB-FAMILY B MEMBER 10, MITOCHONDRIAL"/>
    <property type="match status" value="1"/>
</dbReference>
<keyword evidence="13" id="KW-1185">Reference proteome</keyword>
<dbReference type="InterPro" id="IPR027417">
    <property type="entry name" value="P-loop_NTPase"/>
</dbReference>
<accession>U6SIC8</accession>
<evidence type="ECO:0000313" key="12">
    <source>
        <dbReference type="EMBL" id="ERN51469.1"/>
    </source>
</evidence>
<feature type="domain" description="ABC transmembrane type-1" evidence="11">
    <location>
        <begin position="53"/>
        <end position="335"/>
    </location>
</feature>
<dbReference type="SUPFAM" id="SSF90123">
    <property type="entry name" value="ABC transporter transmembrane region"/>
    <property type="match status" value="1"/>
</dbReference>
<dbReference type="PATRIC" id="fig|1188261.3.peg.3786"/>
<dbReference type="SUPFAM" id="SSF52540">
    <property type="entry name" value="P-loop containing nucleoside triphosphate hydrolases"/>
    <property type="match status" value="1"/>
</dbReference>
<feature type="transmembrane region" description="Helical" evidence="9">
    <location>
        <begin position="89"/>
        <end position="109"/>
    </location>
</feature>
<dbReference type="InterPro" id="IPR036640">
    <property type="entry name" value="ABC1_TM_sf"/>
</dbReference>
<dbReference type="InterPro" id="IPR011527">
    <property type="entry name" value="ABC1_TM_dom"/>
</dbReference>
<keyword evidence="7 9" id="KW-1133">Transmembrane helix</keyword>
<dbReference type="PROSITE" id="PS00211">
    <property type="entry name" value="ABC_TRANSPORTER_1"/>
    <property type="match status" value="1"/>
</dbReference>
<keyword evidence="6 12" id="KW-0067">ATP-binding</keyword>
<keyword evidence="8 9" id="KW-0472">Membrane</keyword>
<dbReference type="GO" id="GO:0015421">
    <property type="term" value="F:ABC-type oligopeptide transporter activity"/>
    <property type="evidence" value="ECO:0007669"/>
    <property type="project" value="TreeGrafter"/>
</dbReference>
<evidence type="ECO:0000256" key="5">
    <source>
        <dbReference type="ARBA" id="ARBA00022741"/>
    </source>
</evidence>
<keyword evidence="5" id="KW-0547">Nucleotide-binding</keyword>
<evidence type="ECO:0000313" key="13">
    <source>
        <dbReference type="Proteomes" id="UP000017170"/>
    </source>
</evidence>